<feature type="domain" description="Signal transduction histidine kinase internal region" evidence="2">
    <location>
        <begin position="163"/>
        <end position="242"/>
    </location>
</feature>
<dbReference type="SUPFAM" id="SSF55874">
    <property type="entry name" value="ATPase domain of HSP90 chaperone/DNA topoisomerase II/histidine kinase"/>
    <property type="match status" value="1"/>
</dbReference>
<dbReference type="GO" id="GO:0000155">
    <property type="term" value="F:phosphorelay sensor kinase activity"/>
    <property type="evidence" value="ECO:0007669"/>
    <property type="project" value="InterPro"/>
</dbReference>
<evidence type="ECO:0000256" key="1">
    <source>
        <dbReference type="SAM" id="Phobius"/>
    </source>
</evidence>
<evidence type="ECO:0000313" key="4">
    <source>
        <dbReference type="Proteomes" id="UP000709959"/>
    </source>
</evidence>
<feature type="transmembrane region" description="Helical" evidence="1">
    <location>
        <begin position="73"/>
        <end position="98"/>
    </location>
</feature>
<organism evidence="3 4">
    <name type="scientific">Candidatus Geothrix odensensis</name>
    <dbReference type="NCBI Taxonomy" id="2954440"/>
    <lineage>
        <taxon>Bacteria</taxon>
        <taxon>Pseudomonadati</taxon>
        <taxon>Acidobacteriota</taxon>
        <taxon>Holophagae</taxon>
        <taxon>Holophagales</taxon>
        <taxon>Holophagaceae</taxon>
        <taxon>Geothrix</taxon>
    </lineage>
</organism>
<keyword evidence="3" id="KW-0418">Kinase</keyword>
<keyword evidence="3" id="KW-0808">Transferase</keyword>
<dbReference type="Proteomes" id="UP000709959">
    <property type="component" value="Unassembled WGS sequence"/>
</dbReference>
<keyword evidence="1" id="KW-0472">Membrane</keyword>
<feature type="transmembrane region" description="Helical" evidence="1">
    <location>
        <begin position="118"/>
        <end position="141"/>
    </location>
</feature>
<protein>
    <submittedName>
        <fullName evidence="3">Histidine kinase</fullName>
    </submittedName>
</protein>
<keyword evidence="1" id="KW-0812">Transmembrane</keyword>
<keyword evidence="1" id="KW-1133">Transmembrane helix</keyword>
<evidence type="ECO:0000259" key="2">
    <source>
        <dbReference type="Pfam" id="PF06580"/>
    </source>
</evidence>
<comment type="caution">
    <text evidence="3">The sequence shown here is derived from an EMBL/GenBank/DDBJ whole genome shotgun (WGS) entry which is preliminary data.</text>
</comment>
<dbReference type="EMBL" id="JADKCH010000001">
    <property type="protein sequence ID" value="MBK8571407.1"/>
    <property type="molecule type" value="Genomic_DNA"/>
</dbReference>
<name>A0A936EZP5_9BACT</name>
<reference evidence="3 4" key="1">
    <citation type="submission" date="2020-10" db="EMBL/GenBank/DDBJ databases">
        <title>Connecting structure to function with the recovery of over 1000 high-quality activated sludge metagenome-assembled genomes encoding full-length rRNA genes using long-read sequencing.</title>
        <authorList>
            <person name="Singleton C.M."/>
            <person name="Petriglieri F."/>
            <person name="Kristensen J.M."/>
            <person name="Kirkegaard R.H."/>
            <person name="Michaelsen T.Y."/>
            <person name="Andersen M.H."/>
            <person name="Karst S.M."/>
            <person name="Dueholm M.S."/>
            <person name="Nielsen P.H."/>
            <person name="Albertsen M."/>
        </authorList>
    </citation>
    <scope>NUCLEOTIDE SEQUENCE [LARGE SCALE GENOMIC DNA]</scope>
    <source>
        <strain evidence="3">OdNE_18-Q3-R46-58_MAXAC.008</strain>
    </source>
</reference>
<gene>
    <name evidence="3" type="ORF">IPN91_01960</name>
</gene>
<dbReference type="AlphaFoldDB" id="A0A936EZP5"/>
<dbReference type="InterPro" id="IPR050640">
    <property type="entry name" value="Bact_2-comp_sensor_kinase"/>
</dbReference>
<feature type="transmembrane region" description="Helical" evidence="1">
    <location>
        <begin position="41"/>
        <end position="61"/>
    </location>
</feature>
<evidence type="ECO:0000313" key="3">
    <source>
        <dbReference type="EMBL" id="MBK8571407.1"/>
    </source>
</evidence>
<dbReference type="Gene3D" id="3.30.565.10">
    <property type="entry name" value="Histidine kinase-like ATPase, C-terminal domain"/>
    <property type="match status" value="1"/>
</dbReference>
<sequence>MHPLLASRARLGAYLLGWAPIALLLTGIARSQGWTWAEAAFLAPPLCLLAALLFLSAWYLCRALPLGRTIEGLGSHGAAWGMAAALMGGLWAGLAWILARVLAWIPGLDALPQRVGTALPVLTGLGVLLYLASVALSYLLLAQDRAVEAERKGAELQLLAQESELKALRAQLNPHFLFNSLNSLSALTAVDPVRAREMCVLLSDFLRRSLGLGERRLVALREELELARAYLAIEQIRFGARLQLAWSVDAAAEPALLPTLLLQPLVENAIKHGIAALPEGGTLSVAAEVLEGHVVLRVDNPLDADSPAPQGLGLGLRQVRQRLLGRFGSRARFEAAVQDGIHRVTLVFPLEVEP</sequence>
<dbReference type="Pfam" id="PF06580">
    <property type="entry name" value="His_kinase"/>
    <property type="match status" value="1"/>
</dbReference>
<dbReference type="InterPro" id="IPR036890">
    <property type="entry name" value="HATPase_C_sf"/>
</dbReference>
<dbReference type="InterPro" id="IPR010559">
    <property type="entry name" value="Sig_transdc_His_kin_internal"/>
</dbReference>
<accession>A0A936EZP5</accession>
<dbReference type="GO" id="GO:0016020">
    <property type="term" value="C:membrane"/>
    <property type="evidence" value="ECO:0007669"/>
    <property type="project" value="InterPro"/>
</dbReference>
<dbReference type="PANTHER" id="PTHR34220:SF7">
    <property type="entry name" value="SENSOR HISTIDINE KINASE YPDA"/>
    <property type="match status" value="1"/>
</dbReference>
<proteinExistence type="predicted"/>
<dbReference type="PANTHER" id="PTHR34220">
    <property type="entry name" value="SENSOR HISTIDINE KINASE YPDA"/>
    <property type="match status" value="1"/>
</dbReference>